<dbReference type="GO" id="GO:0051259">
    <property type="term" value="P:protein complex oligomerization"/>
    <property type="evidence" value="ECO:0007669"/>
    <property type="project" value="InterPro"/>
</dbReference>
<dbReference type="AlphaFoldDB" id="A0AAN5S0C4"/>
<feature type="domain" description="Bacteriophage CI repressor C-terminal" evidence="2">
    <location>
        <begin position="88"/>
        <end position="189"/>
    </location>
</feature>
<reference evidence="3" key="1">
    <citation type="journal article" date="2018" name="Genome Biol.">
        <title>SKESA: strategic k-mer extension for scrupulous assemblies.</title>
        <authorList>
            <person name="Souvorov A."/>
            <person name="Agarwala R."/>
            <person name="Lipman D.J."/>
        </authorList>
    </citation>
    <scope>NUCLEOTIDE SEQUENCE</scope>
    <source>
        <strain evidence="3">Morganella morganii ARLG-3209</strain>
    </source>
</reference>
<proteinExistence type="predicted"/>
<dbReference type="EMBL" id="DACSWI010000006">
    <property type="protein sequence ID" value="HAT3809350.1"/>
    <property type="molecule type" value="Genomic_DNA"/>
</dbReference>
<feature type="domain" description="Bacteriophage CI repressor N-terminal" evidence="1">
    <location>
        <begin position="15"/>
        <end position="78"/>
    </location>
</feature>
<dbReference type="Gene3D" id="2.10.109.10">
    <property type="entry name" value="Umud Fragment, subunit A"/>
    <property type="match status" value="1"/>
</dbReference>
<evidence type="ECO:0000313" key="4">
    <source>
        <dbReference type="Proteomes" id="UP000865968"/>
    </source>
</evidence>
<dbReference type="GO" id="GO:0003677">
    <property type="term" value="F:DNA binding"/>
    <property type="evidence" value="ECO:0007669"/>
    <property type="project" value="InterPro"/>
</dbReference>
<dbReference type="InterPro" id="IPR010744">
    <property type="entry name" value="Phage_CI_N"/>
</dbReference>
<dbReference type="Pfam" id="PF16452">
    <property type="entry name" value="Phage_CI_C"/>
    <property type="match status" value="1"/>
</dbReference>
<protein>
    <submittedName>
        <fullName evidence="3">Phage repressor protein</fullName>
    </submittedName>
</protein>
<dbReference type="InterPro" id="IPR032499">
    <property type="entry name" value="Phage_CI_C"/>
</dbReference>
<dbReference type="Proteomes" id="UP000865968">
    <property type="component" value="Unassembled WGS sequence"/>
</dbReference>
<evidence type="ECO:0000313" key="3">
    <source>
        <dbReference type="EMBL" id="HAT3809350.1"/>
    </source>
</evidence>
<reference evidence="3" key="2">
    <citation type="submission" date="2020-10" db="EMBL/GenBank/DDBJ databases">
        <authorList>
            <consortium name="NCBI Pathogen Detection Project"/>
        </authorList>
    </citation>
    <scope>NUCLEOTIDE SEQUENCE</scope>
    <source>
        <strain evidence="3">Morganella morganii ARLG-3209</strain>
    </source>
</reference>
<evidence type="ECO:0000259" key="1">
    <source>
        <dbReference type="Pfam" id="PF07022"/>
    </source>
</evidence>
<name>A0AAN5S0C4_MORMO</name>
<accession>A0AAN5S0C4</accession>
<organism evidence="3 4">
    <name type="scientific">Morganella morganii</name>
    <name type="common">Proteus morganii</name>
    <dbReference type="NCBI Taxonomy" id="582"/>
    <lineage>
        <taxon>Bacteria</taxon>
        <taxon>Pseudomonadati</taxon>
        <taxon>Pseudomonadota</taxon>
        <taxon>Gammaproteobacteria</taxon>
        <taxon>Enterobacterales</taxon>
        <taxon>Morganellaceae</taxon>
        <taxon>Morganella</taxon>
    </lineage>
</organism>
<dbReference type="InterPro" id="IPR010982">
    <property type="entry name" value="Lambda_DNA-bd_dom_sf"/>
</dbReference>
<dbReference type="Pfam" id="PF07022">
    <property type="entry name" value="Phage_CI_repr"/>
    <property type="match status" value="1"/>
</dbReference>
<sequence length="195" mass="21549">MGKFNFDAFSKSAPVLDRIIEAYGFGSKIMLAQHFDMASSSLSGRYKRDVFPADMVVQCVAETGVSLEWLATGNGKMYENQSADILRVTNHKLIDGEVFQAGDLMVDKVMFGAGTPIPSDPICVQDGKNYYLVDKKYGEVFDGQWLVKIDGRFSIRTLTRMPMQKVRVSGSGMAFDCDLADLTVVGRVVAETVIY</sequence>
<gene>
    <name evidence="3" type="ORF">I8608_002209</name>
</gene>
<dbReference type="GO" id="GO:0045892">
    <property type="term" value="P:negative regulation of DNA-templated transcription"/>
    <property type="evidence" value="ECO:0007669"/>
    <property type="project" value="InterPro"/>
</dbReference>
<evidence type="ECO:0000259" key="2">
    <source>
        <dbReference type="Pfam" id="PF16452"/>
    </source>
</evidence>
<dbReference type="Gene3D" id="1.10.260.40">
    <property type="entry name" value="lambda repressor-like DNA-binding domains"/>
    <property type="match status" value="1"/>
</dbReference>
<comment type="caution">
    <text evidence="3">The sequence shown here is derived from an EMBL/GenBank/DDBJ whole genome shotgun (WGS) entry which is preliminary data.</text>
</comment>